<dbReference type="KEGG" id="gtt:GUITHDRAFT_70452"/>
<keyword evidence="3" id="KW-1185">Reference proteome</keyword>
<reference evidence="3" key="2">
    <citation type="submission" date="2012-11" db="EMBL/GenBank/DDBJ databases">
        <authorList>
            <person name="Kuo A."/>
            <person name="Curtis B.A."/>
            <person name="Tanifuji G."/>
            <person name="Burki F."/>
            <person name="Gruber A."/>
            <person name="Irimia M."/>
            <person name="Maruyama S."/>
            <person name="Arias M.C."/>
            <person name="Ball S.G."/>
            <person name="Gile G.H."/>
            <person name="Hirakawa Y."/>
            <person name="Hopkins J.F."/>
            <person name="Rensing S.A."/>
            <person name="Schmutz J."/>
            <person name="Symeonidi A."/>
            <person name="Elias M."/>
            <person name="Eveleigh R.J."/>
            <person name="Herman E.K."/>
            <person name="Klute M.J."/>
            <person name="Nakayama T."/>
            <person name="Obornik M."/>
            <person name="Reyes-Prieto A."/>
            <person name="Armbrust E.V."/>
            <person name="Aves S.J."/>
            <person name="Beiko R.G."/>
            <person name="Coutinho P."/>
            <person name="Dacks J.B."/>
            <person name="Durnford D.G."/>
            <person name="Fast N.M."/>
            <person name="Green B.R."/>
            <person name="Grisdale C."/>
            <person name="Hempe F."/>
            <person name="Henrissat B."/>
            <person name="Hoppner M.P."/>
            <person name="Ishida K.-I."/>
            <person name="Kim E."/>
            <person name="Koreny L."/>
            <person name="Kroth P.G."/>
            <person name="Liu Y."/>
            <person name="Malik S.-B."/>
            <person name="Maier U.G."/>
            <person name="McRose D."/>
            <person name="Mock T."/>
            <person name="Neilson J.A."/>
            <person name="Onodera N.T."/>
            <person name="Poole A.M."/>
            <person name="Pritham E.J."/>
            <person name="Richards T.A."/>
            <person name="Rocap G."/>
            <person name="Roy S.W."/>
            <person name="Sarai C."/>
            <person name="Schaack S."/>
            <person name="Shirato S."/>
            <person name="Slamovits C.H."/>
            <person name="Spencer D.F."/>
            <person name="Suzuki S."/>
            <person name="Worden A.Z."/>
            <person name="Zauner S."/>
            <person name="Barry K."/>
            <person name="Bell C."/>
            <person name="Bharti A.K."/>
            <person name="Crow J.A."/>
            <person name="Grimwood J."/>
            <person name="Kramer R."/>
            <person name="Lindquist E."/>
            <person name="Lucas S."/>
            <person name="Salamov A."/>
            <person name="McFadden G.I."/>
            <person name="Lane C.E."/>
            <person name="Keeling P.J."/>
            <person name="Gray M.W."/>
            <person name="Grigoriev I.V."/>
            <person name="Archibald J.M."/>
        </authorList>
    </citation>
    <scope>NUCLEOTIDE SEQUENCE</scope>
    <source>
        <strain evidence="3">CCMP2712</strain>
    </source>
</reference>
<evidence type="ECO:0000313" key="1">
    <source>
        <dbReference type="EMBL" id="EKX46755.1"/>
    </source>
</evidence>
<evidence type="ECO:0000313" key="2">
    <source>
        <dbReference type="EnsemblProtists" id="EKX46755"/>
    </source>
</evidence>
<dbReference type="GeneID" id="17303276"/>
<dbReference type="Proteomes" id="UP000011087">
    <property type="component" value="Unassembled WGS sequence"/>
</dbReference>
<organism evidence="1">
    <name type="scientific">Guillardia theta (strain CCMP2712)</name>
    <name type="common">Cryptophyte</name>
    <dbReference type="NCBI Taxonomy" id="905079"/>
    <lineage>
        <taxon>Eukaryota</taxon>
        <taxon>Cryptophyceae</taxon>
        <taxon>Pyrenomonadales</taxon>
        <taxon>Geminigeraceae</taxon>
        <taxon>Guillardia</taxon>
    </lineage>
</organism>
<dbReference type="PaxDb" id="55529-EKX46755"/>
<dbReference type="PANTHER" id="PTHR35748:SF1">
    <property type="entry name" value="OS05G0358400 PROTEIN"/>
    <property type="match status" value="1"/>
</dbReference>
<dbReference type="OMA" id="CARETGY"/>
<gene>
    <name evidence="1" type="ORF">GUITHDRAFT_70452</name>
</gene>
<dbReference type="RefSeq" id="XP_005833735.1">
    <property type="nucleotide sequence ID" value="XM_005833678.1"/>
</dbReference>
<dbReference type="HOGENOM" id="CLU_075183_1_1_1"/>
<sequence length="207" mass="23788">RSARLTFPHLRDFRLVRVQDHRRVFAHPHNFLIQQGIIDPSTTLRFASLSVEPALGHQLTAAAFELEGKAAELVQVDMDGKQRQSFVEREQEYQFGIATFTDIRGEGRREGVLCLANDDSSIPEETRRKLKVPLVWGWGERSGLEPAWIYLRHCILACRKGGEEAERSFLDETFLVDRKTTIRDYLQLHPEVLDSSPPPYLESRFNG</sequence>
<proteinExistence type="predicted"/>
<reference evidence="2" key="3">
    <citation type="submission" date="2015-06" db="UniProtKB">
        <authorList>
            <consortium name="EnsemblProtists"/>
        </authorList>
    </citation>
    <scope>IDENTIFICATION</scope>
</reference>
<dbReference type="OrthoDB" id="565040at2759"/>
<name>L1JF82_GUITC</name>
<dbReference type="EMBL" id="JH992993">
    <property type="protein sequence ID" value="EKX46755.1"/>
    <property type="molecule type" value="Genomic_DNA"/>
</dbReference>
<dbReference type="eggNOG" id="ENOG502QSZV">
    <property type="taxonomic scope" value="Eukaryota"/>
</dbReference>
<accession>L1JF82</accession>
<reference evidence="1 3" key="1">
    <citation type="journal article" date="2012" name="Nature">
        <title>Algal genomes reveal evolutionary mosaicism and the fate of nucleomorphs.</title>
        <authorList>
            <consortium name="DOE Joint Genome Institute"/>
            <person name="Curtis B.A."/>
            <person name="Tanifuji G."/>
            <person name="Burki F."/>
            <person name="Gruber A."/>
            <person name="Irimia M."/>
            <person name="Maruyama S."/>
            <person name="Arias M.C."/>
            <person name="Ball S.G."/>
            <person name="Gile G.H."/>
            <person name="Hirakawa Y."/>
            <person name="Hopkins J.F."/>
            <person name="Kuo A."/>
            <person name="Rensing S.A."/>
            <person name="Schmutz J."/>
            <person name="Symeonidi A."/>
            <person name="Elias M."/>
            <person name="Eveleigh R.J."/>
            <person name="Herman E.K."/>
            <person name="Klute M.J."/>
            <person name="Nakayama T."/>
            <person name="Obornik M."/>
            <person name="Reyes-Prieto A."/>
            <person name="Armbrust E.V."/>
            <person name="Aves S.J."/>
            <person name="Beiko R.G."/>
            <person name="Coutinho P."/>
            <person name="Dacks J.B."/>
            <person name="Durnford D.G."/>
            <person name="Fast N.M."/>
            <person name="Green B.R."/>
            <person name="Grisdale C.J."/>
            <person name="Hempel F."/>
            <person name="Henrissat B."/>
            <person name="Hoppner M.P."/>
            <person name="Ishida K."/>
            <person name="Kim E."/>
            <person name="Koreny L."/>
            <person name="Kroth P.G."/>
            <person name="Liu Y."/>
            <person name="Malik S.B."/>
            <person name="Maier U.G."/>
            <person name="McRose D."/>
            <person name="Mock T."/>
            <person name="Neilson J.A."/>
            <person name="Onodera N.T."/>
            <person name="Poole A.M."/>
            <person name="Pritham E.J."/>
            <person name="Richards T.A."/>
            <person name="Rocap G."/>
            <person name="Roy S.W."/>
            <person name="Sarai C."/>
            <person name="Schaack S."/>
            <person name="Shirato S."/>
            <person name="Slamovits C.H."/>
            <person name="Spencer D.F."/>
            <person name="Suzuki S."/>
            <person name="Worden A.Z."/>
            <person name="Zauner S."/>
            <person name="Barry K."/>
            <person name="Bell C."/>
            <person name="Bharti A.K."/>
            <person name="Crow J.A."/>
            <person name="Grimwood J."/>
            <person name="Kramer R."/>
            <person name="Lindquist E."/>
            <person name="Lucas S."/>
            <person name="Salamov A."/>
            <person name="McFadden G.I."/>
            <person name="Lane C.E."/>
            <person name="Keeling P.J."/>
            <person name="Gray M.W."/>
            <person name="Grigoriev I.V."/>
            <person name="Archibald J.M."/>
        </authorList>
    </citation>
    <scope>NUCLEOTIDE SEQUENCE</scope>
    <source>
        <strain evidence="1 3">CCMP2712</strain>
    </source>
</reference>
<dbReference type="AlphaFoldDB" id="L1JF82"/>
<evidence type="ECO:0000313" key="3">
    <source>
        <dbReference type="Proteomes" id="UP000011087"/>
    </source>
</evidence>
<feature type="non-terminal residue" evidence="1">
    <location>
        <position position="1"/>
    </location>
</feature>
<dbReference type="EnsemblProtists" id="EKX46755">
    <property type="protein sequence ID" value="EKX46755"/>
    <property type="gene ID" value="GUITHDRAFT_70452"/>
</dbReference>
<protein>
    <submittedName>
        <fullName evidence="1 2">Uncharacterized protein</fullName>
    </submittedName>
</protein>
<dbReference type="PANTHER" id="PTHR35748">
    <property type="entry name" value="OS05G0358400 PROTEIN"/>
    <property type="match status" value="1"/>
</dbReference>